<sequence>MITQRTLMDGYKAESYGNDAEDEVLCPLCMEVLDETDRNFYPCTCDYQVCLWCLHYIRTTMGNKCPACRRDYEESNMKYKTSPRVPNTSRSSNTKKKRETGEKDATTREERTTVPPHLSNTNLKEMRVIQRNLVYVVGIPARIAKVEILKQHDYFGQYGRIQHIVINKSQSYNSHINGASYTAYITYSRKSEAALAIQSIDGSQVSGRTLRASYGTTKYCSFFLKGLKCTNVDCFYLHQYGDESERISKNELTSLMHKTGKPGLGRGSHSLENQGPVKGKDEPSSRHPNPRRIHKVHETMPTNKRNDVGMDTYSNYGTSAAPSERDPASWAHVAAGVRDSGANVMPNMQYNYPHPDELQFQYSIMGESYPESYAQSFEGYRAPRPKSDYQPVKRMNPPYHPQESIPNGATAPATGQNEVMRHLFNEALLSHLQKYNRGEHILYAVDMPSDRSNVSDQHNAQYPDGLTTSQDDINVLQARLWMMAEQAKASGAYYVSNKRRQLDYYKGANDLFSVLDGESAIAGDAATLGPRDLFPERTAVDDILDKVKQHSLMLRHMAQMYAIKPQSGKGATPPRPGDEQLVKENAEVPKPSYSYPVNPSPELKYASAVGGAAAAKAEKFVSSILLSSPLDQAQLEADIKLHEELVEGVQKLVNAELKREQRYARHIADLYAN</sequence>
<feature type="domain" description="RING-type" evidence="11">
    <location>
        <begin position="26"/>
        <end position="69"/>
    </location>
</feature>
<dbReference type="VEuPathDB" id="PiroplasmaDB:BOVATA_013140"/>
<feature type="domain" description="RRM" evidence="12">
    <location>
        <begin position="132"/>
        <end position="217"/>
    </location>
</feature>
<keyword evidence="2" id="KW-0479">Metal-binding</keyword>
<dbReference type="SMART" id="SM00361">
    <property type="entry name" value="RRM_1"/>
    <property type="match status" value="1"/>
</dbReference>
<evidence type="ECO:0000259" key="12">
    <source>
        <dbReference type="PROSITE" id="PS50102"/>
    </source>
</evidence>
<comment type="subcellular location">
    <subcellularLocation>
        <location evidence="1">Nucleus</location>
    </subcellularLocation>
</comment>
<keyword evidence="14" id="KW-1185">Reference proteome</keyword>
<protein>
    <submittedName>
        <fullName evidence="13">CCR4-NOT transcription complex subunit 4</fullName>
    </submittedName>
</protein>
<dbReference type="CDD" id="cd12438">
    <property type="entry name" value="RRM_CNOT4"/>
    <property type="match status" value="1"/>
</dbReference>
<evidence type="ECO:0000313" key="14">
    <source>
        <dbReference type="Proteomes" id="UP000236319"/>
    </source>
</evidence>
<keyword evidence="3 8" id="KW-0863">Zinc-finger</keyword>
<evidence type="ECO:0000256" key="4">
    <source>
        <dbReference type="ARBA" id="ARBA00022833"/>
    </source>
</evidence>
<dbReference type="AlphaFoldDB" id="A0A2H6K9Z7"/>
<dbReference type="GO" id="GO:0004842">
    <property type="term" value="F:ubiquitin-protein transferase activity"/>
    <property type="evidence" value="ECO:0007669"/>
    <property type="project" value="InterPro"/>
</dbReference>
<dbReference type="Gene3D" id="3.30.70.330">
    <property type="match status" value="1"/>
</dbReference>
<dbReference type="RefSeq" id="XP_028866064.1">
    <property type="nucleotide sequence ID" value="XM_029010231.1"/>
</dbReference>
<evidence type="ECO:0000256" key="7">
    <source>
        <dbReference type="ARBA" id="ARBA00023242"/>
    </source>
</evidence>
<dbReference type="Gene3D" id="3.30.40.10">
    <property type="entry name" value="Zinc/RING finger domain, C3HC4 (zinc finger)"/>
    <property type="match status" value="1"/>
</dbReference>
<dbReference type="Proteomes" id="UP000236319">
    <property type="component" value="Unassembled WGS sequence"/>
</dbReference>
<dbReference type="PANTHER" id="PTHR12603">
    <property type="entry name" value="CCR4-NOT TRANSCRIPTION COMPLEX RELATED"/>
    <property type="match status" value="1"/>
</dbReference>
<dbReference type="CDD" id="cd16618">
    <property type="entry name" value="mRING-HC-C4C4_CNOT4"/>
    <property type="match status" value="1"/>
</dbReference>
<keyword evidence="6" id="KW-0175">Coiled coil</keyword>
<dbReference type="EMBL" id="BDSA01000001">
    <property type="protein sequence ID" value="GBE59821.1"/>
    <property type="molecule type" value="Genomic_DNA"/>
</dbReference>
<evidence type="ECO:0000256" key="3">
    <source>
        <dbReference type="ARBA" id="ARBA00022771"/>
    </source>
</evidence>
<evidence type="ECO:0000256" key="10">
    <source>
        <dbReference type="SAM" id="MobiDB-lite"/>
    </source>
</evidence>
<dbReference type="InterPro" id="IPR035979">
    <property type="entry name" value="RBD_domain_sf"/>
</dbReference>
<dbReference type="InterPro" id="IPR003954">
    <property type="entry name" value="RRM_euk-type"/>
</dbReference>
<dbReference type="InterPro" id="IPR000504">
    <property type="entry name" value="RRM_dom"/>
</dbReference>
<dbReference type="PANTHER" id="PTHR12603:SF0">
    <property type="entry name" value="CCR4-NOT TRANSCRIPTION COMPLEX SUBUNIT 4"/>
    <property type="match status" value="1"/>
</dbReference>
<evidence type="ECO:0000256" key="8">
    <source>
        <dbReference type="PROSITE-ProRule" id="PRU00175"/>
    </source>
</evidence>
<dbReference type="GO" id="GO:0008270">
    <property type="term" value="F:zinc ion binding"/>
    <property type="evidence" value="ECO:0007669"/>
    <property type="project" value="UniProtKB-KW"/>
</dbReference>
<comment type="caution">
    <text evidence="13">The sequence shown here is derived from an EMBL/GenBank/DDBJ whole genome shotgun (WGS) entry which is preliminary data.</text>
</comment>
<dbReference type="GO" id="GO:0005634">
    <property type="term" value="C:nucleus"/>
    <property type="evidence" value="ECO:0007669"/>
    <property type="project" value="UniProtKB-SubCell"/>
</dbReference>
<dbReference type="SUPFAM" id="SSF57850">
    <property type="entry name" value="RING/U-box"/>
    <property type="match status" value="1"/>
</dbReference>
<dbReference type="InterPro" id="IPR001841">
    <property type="entry name" value="Znf_RING"/>
</dbReference>
<organism evidence="13 14">
    <name type="scientific">Babesia ovata</name>
    <dbReference type="NCBI Taxonomy" id="189622"/>
    <lineage>
        <taxon>Eukaryota</taxon>
        <taxon>Sar</taxon>
        <taxon>Alveolata</taxon>
        <taxon>Apicomplexa</taxon>
        <taxon>Aconoidasida</taxon>
        <taxon>Piroplasmida</taxon>
        <taxon>Babesiidae</taxon>
        <taxon>Babesia</taxon>
    </lineage>
</organism>
<accession>A0A2H6K9Z7</accession>
<proteinExistence type="predicted"/>
<evidence type="ECO:0000256" key="9">
    <source>
        <dbReference type="PROSITE-ProRule" id="PRU00176"/>
    </source>
</evidence>
<dbReference type="SUPFAM" id="SSF54928">
    <property type="entry name" value="RNA-binding domain, RBD"/>
    <property type="match status" value="1"/>
</dbReference>
<feature type="region of interest" description="Disordered" evidence="10">
    <location>
        <begin position="78"/>
        <end position="118"/>
    </location>
</feature>
<evidence type="ECO:0000256" key="1">
    <source>
        <dbReference type="ARBA" id="ARBA00004123"/>
    </source>
</evidence>
<dbReference type="InterPro" id="IPR039515">
    <property type="entry name" value="NOT4_mRING-HC-C4C4"/>
</dbReference>
<evidence type="ECO:0000313" key="13">
    <source>
        <dbReference type="EMBL" id="GBE59821.1"/>
    </source>
</evidence>
<dbReference type="PROSITE" id="PS50089">
    <property type="entry name" value="ZF_RING_2"/>
    <property type="match status" value="1"/>
</dbReference>
<dbReference type="InterPro" id="IPR013083">
    <property type="entry name" value="Znf_RING/FYVE/PHD"/>
</dbReference>
<dbReference type="InterPro" id="IPR012677">
    <property type="entry name" value="Nucleotide-bd_a/b_plait_sf"/>
</dbReference>
<dbReference type="FunFam" id="3.30.40.10:FF:000006">
    <property type="entry name" value="CCR4-NOT transcription complex subunit 4"/>
    <property type="match status" value="1"/>
</dbReference>
<keyword evidence="4" id="KW-0862">Zinc</keyword>
<dbReference type="GO" id="GO:0003723">
    <property type="term" value="F:RNA binding"/>
    <property type="evidence" value="ECO:0007669"/>
    <property type="project" value="UniProtKB-UniRule"/>
</dbReference>
<dbReference type="GO" id="GO:0030014">
    <property type="term" value="C:CCR4-NOT complex"/>
    <property type="evidence" value="ECO:0007669"/>
    <property type="project" value="InterPro"/>
</dbReference>
<name>A0A2H6K9Z7_9APIC</name>
<evidence type="ECO:0000256" key="2">
    <source>
        <dbReference type="ARBA" id="ARBA00022723"/>
    </source>
</evidence>
<gene>
    <name evidence="13" type="ORF">BOVATA_013140</name>
</gene>
<keyword evidence="5 9" id="KW-0694">RNA-binding</keyword>
<keyword evidence="7" id="KW-0539">Nucleus</keyword>
<dbReference type="InterPro" id="IPR034261">
    <property type="entry name" value="CNOT4_RRM"/>
</dbReference>
<dbReference type="InterPro" id="IPR039780">
    <property type="entry name" value="Mot2"/>
</dbReference>
<feature type="region of interest" description="Disordered" evidence="10">
    <location>
        <begin position="256"/>
        <end position="297"/>
    </location>
</feature>
<feature type="compositionally biased region" description="Basic and acidic residues" evidence="10">
    <location>
        <begin position="99"/>
        <end position="112"/>
    </location>
</feature>
<evidence type="ECO:0000259" key="11">
    <source>
        <dbReference type="PROSITE" id="PS50089"/>
    </source>
</evidence>
<dbReference type="GeneID" id="39873591"/>
<dbReference type="OrthoDB" id="1923159at2759"/>
<evidence type="ECO:0000256" key="5">
    <source>
        <dbReference type="ARBA" id="ARBA00022884"/>
    </source>
</evidence>
<reference evidence="13 14" key="1">
    <citation type="journal article" date="2017" name="BMC Genomics">
        <title>Whole-genome assembly of Babesia ovata and comparative genomics between closely related pathogens.</title>
        <authorList>
            <person name="Yamagishi J."/>
            <person name="Asada M."/>
            <person name="Hakimi H."/>
            <person name="Tanaka T.Q."/>
            <person name="Sugimoto C."/>
            <person name="Kawazu S."/>
        </authorList>
    </citation>
    <scope>NUCLEOTIDE SEQUENCE [LARGE SCALE GENOMIC DNA]</scope>
    <source>
        <strain evidence="13 14">Miyake</strain>
    </source>
</reference>
<dbReference type="PROSITE" id="PS50102">
    <property type="entry name" value="RRM"/>
    <property type="match status" value="1"/>
</dbReference>
<dbReference type="Pfam" id="PF14570">
    <property type="entry name" value="zf-RING_4"/>
    <property type="match status" value="1"/>
</dbReference>
<dbReference type="GO" id="GO:0016567">
    <property type="term" value="P:protein ubiquitination"/>
    <property type="evidence" value="ECO:0007669"/>
    <property type="project" value="TreeGrafter"/>
</dbReference>
<evidence type="ECO:0000256" key="6">
    <source>
        <dbReference type="ARBA" id="ARBA00023054"/>
    </source>
</evidence>